<feature type="domain" description="Alanine racemase C-terminal" evidence="4">
    <location>
        <begin position="243"/>
        <end position="374"/>
    </location>
</feature>
<dbReference type="NCBIfam" id="TIGR00492">
    <property type="entry name" value="alr"/>
    <property type="match status" value="1"/>
</dbReference>
<dbReference type="SMART" id="SM01005">
    <property type="entry name" value="Ala_racemase_C"/>
    <property type="match status" value="1"/>
</dbReference>
<comment type="cofactor">
    <cofactor evidence="1">
        <name>pyridoxal 5'-phosphate</name>
        <dbReference type="ChEBI" id="CHEBI:597326"/>
    </cofactor>
</comment>
<dbReference type="GO" id="GO:0030170">
    <property type="term" value="F:pyridoxal phosphate binding"/>
    <property type="evidence" value="ECO:0007669"/>
    <property type="project" value="TreeGrafter"/>
</dbReference>
<dbReference type="PANTHER" id="PTHR30511:SF0">
    <property type="entry name" value="ALANINE RACEMASE, CATABOLIC-RELATED"/>
    <property type="match status" value="1"/>
</dbReference>
<dbReference type="PANTHER" id="PTHR30511">
    <property type="entry name" value="ALANINE RACEMASE"/>
    <property type="match status" value="1"/>
</dbReference>
<organism evidence="5">
    <name type="scientific">hydrocarbon metagenome</name>
    <dbReference type="NCBI Taxonomy" id="938273"/>
    <lineage>
        <taxon>unclassified sequences</taxon>
        <taxon>metagenomes</taxon>
        <taxon>ecological metagenomes</taxon>
    </lineage>
</organism>
<evidence type="ECO:0000256" key="2">
    <source>
        <dbReference type="ARBA" id="ARBA00022898"/>
    </source>
</evidence>
<dbReference type="Pfam" id="PF01168">
    <property type="entry name" value="Ala_racemase_N"/>
    <property type="match status" value="1"/>
</dbReference>
<accession>A0A0W8E425</accession>
<dbReference type="PRINTS" id="PR00992">
    <property type="entry name" value="ALARACEMASE"/>
</dbReference>
<evidence type="ECO:0000256" key="1">
    <source>
        <dbReference type="ARBA" id="ARBA00001933"/>
    </source>
</evidence>
<sequence length="399" mass="43774">MDHTGANQWVEINAEAIIQNLREVKSILKEQVRLIAVVKANAYGHGAAGTASILESQGVDFFAVTYLPEALKLRRAGIKSDIMLLSPLISDRQIQEAVDNDITLTLSSKYDAQLVNQAVLENMQTVKAHLKIETGLGRFGMDTEEALEICRILADNALVKLEGIYTHMAEAVSASSCQQQFGLFSATIDQLASSGYNFPLQHCANSAAAVLYPHMQMNAVRSGTLLAGQYPVGVQGEMKLRDPFKFKCRVISLTTHQKGSTLGYYRTYRLKMDAQIAVIPAGYIHGLALEVGNQPAGLVDLLKIVFKTILAYLGVHRFSKTVLIGGKSYPVRGKVFMQMAMVEIPSGETIAVGNEVEVPVRKTLVAESVPRFYRYKDQIISEDELNPDQAAFSAGREYA</sequence>
<dbReference type="EMBL" id="LNQE01001882">
    <property type="protein sequence ID" value="KUG03400.1"/>
    <property type="molecule type" value="Genomic_DNA"/>
</dbReference>
<gene>
    <name evidence="5" type="ORF">ASZ90_019188</name>
</gene>
<dbReference type="SUPFAM" id="SSF51419">
    <property type="entry name" value="PLP-binding barrel"/>
    <property type="match status" value="1"/>
</dbReference>
<dbReference type="CDD" id="cd00430">
    <property type="entry name" value="PLPDE_III_AR"/>
    <property type="match status" value="1"/>
</dbReference>
<evidence type="ECO:0000313" key="5">
    <source>
        <dbReference type="EMBL" id="KUG03400.1"/>
    </source>
</evidence>
<comment type="caution">
    <text evidence="5">The sequence shown here is derived from an EMBL/GenBank/DDBJ whole genome shotgun (WGS) entry which is preliminary data.</text>
</comment>
<evidence type="ECO:0000259" key="4">
    <source>
        <dbReference type="SMART" id="SM01005"/>
    </source>
</evidence>
<dbReference type="GO" id="GO:0008784">
    <property type="term" value="F:alanine racemase activity"/>
    <property type="evidence" value="ECO:0007669"/>
    <property type="project" value="UniProtKB-EC"/>
</dbReference>
<dbReference type="InterPro" id="IPR001608">
    <property type="entry name" value="Ala_racemase_N"/>
</dbReference>
<dbReference type="PROSITE" id="PS00395">
    <property type="entry name" value="ALANINE_RACEMASE"/>
    <property type="match status" value="1"/>
</dbReference>
<dbReference type="Gene3D" id="3.20.20.10">
    <property type="entry name" value="Alanine racemase"/>
    <property type="match status" value="1"/>
</dbReference>
<dbReference type="EC" id="5.1.1.1" evidence="5"/>
<dbReference type="InterPro" id="IPR020622">
    <property type="entry name" value="Ala_racemase_pyridoxalP-BS"/>
</dbReference>
<dbReference type="InterPro" id="IPR029066">
    <property type="entry name" value="PLP-binding_barrel"/>
</dbReference>
<dbReference type="Pfam" id="PF00842">
    <property type="entry name" value="Ala_racemase_C"/>
    <property type="match status" value="1"/>
</dbReference>
<dbReference type="Gene3D" id="2.40.37.10">
    <property type="entry name" value="Lyase, Ornithine Decarboxylase, Chain A, domain 1"/>
    <property type="match status" value="1"/>
</dbReference>
<dbReference type="InterPro" id="IPR000821">
    <property type="entry name" value="Ala_racemase"/>
</dbReference>
<dbReference type="FunFam" id="3.20.20.10:FF:000002">
    <property type="entry name" value="Alanine racemase"/>
    <property type="match status" value="1"/>
</dbReference>
<keyword evidence="2" id="KW-0663">Pyridoxal phosphate</keyword>
<dbReference type="GO" id="GO:0030632">
    <property type="term" value="P:D-alanine biosynthetic process"/>
    <property type="evidence" value="ECO:0007669"/>
    <property type="project" value="TreeGrafter"/>
</dbReference>
<evidence type="ECO:0000256" key="3">
    <source>
        <dbReference type="ARBA" id="ARBA00023235"/>
    </source>
</evidence>
<reference evidence="5" key="1">
    <citation type="journal article" date="2015" name="Proc. Natl. Acad. Sci. U.S.A.">
        <title>Networks of energetic and metabolic interactions define dynamics in microbial communities.</title>
        <authorList>
            <person name="Embree M."/>
            <person name="Liu J.K."/>
            <person name="Al-Bassam M.M."/>
            <person name="Zengler K."/>
        </authorList>
    </citation>
    <scope>NUCLEOTIDE SEQUENCE</scope>
</reference>
<protein>
    <submittedName>
        <fullName evidence="5">Alanine racemase</fullName>
        <ecNumber evidence="5">5.1.1.1</ecNumber>
    </submittedName>
</protein>
<name>A0A0W8E425_9ZZZZ</name>
<dbReference type="AlphaFoldDB" id="A0A0W8E425"/>
<keyword evidence="3 5" id="KW-0413">Isomerase</keyword>
<dbReference type="InterPro" id="IPR009006">
    <property type="entry name" value="Ala_racemase/Decarboxylase_C"/>
</dbReference>
<dbReference type="InterPro" id="IPR011079">
    <property type="entry name" value="Ala_racemase_C"/>
</dbReference>
<dbReference type="SUPFAM" id="SSF50621">
    <property type="entry name" value="Alanine racemase C-terminal domain-like"/>
    <property type="match status" value="1"/>
</dbReference>
<proteinExistence type="predicted"/>
<dbReference type="GO" id="GO:0005829">
    <property type="term" value="C:cytosol"/>
    <property type="evidence" value="ECO:0007669"/>
    <property type="project" value="TreeGrafter"/>
</dbReference>